<dbReference type="VEuPathDB" id="AmoebaDB:NAEGRDRAFT_63899"/>
<dbReference type="Proteomes" id="UP000006671">
    <property type="component" value="Unassembled WGS sequence"/>
</dbReference>
<protein>
    <submittedName>
        <fullName evidence="2">Predicted protein</fullName>
    </submittedName>
</protein>
<name>D2V4T3_NAEGR</name>
<evidence type="ECO:0000313" key="3">
    <source>
        <dbReference type="Proteomes" id="UP000006671"/>
    </source>
</evidence>
<evidence type="ECO:0000313" key="2">
    <source>
        <dbReference type="EMBL" id="EFC48156.1"/>
    </source>
</evidence>
<keyword evidence="1" id="KW-0812">Transmembrane</keyword>
<accession>D2V4T3</accession>
<evidence type="ECO:0000256" key="1">
    <source>
        <dbReference type="SAM" id="Phobius"/>
    </source>
</evidence>
<dbReference type="InParanoid" id="D2V4T3"/>
<dbReference type="RefSeq" id="XP_002680900.1">
    <property type="nucleotide sequence ID" value="XM_002680854.1"/>
</dbReference>
<feature type="transmembrane region" description="Helical" evidence="1">
    <location>
        <begin position="52"/>
        <end position="71"/>
    </location>
</feature>
<dbReference type="EMBL" id="GG738852">
    <property type="protein sequence ID" value="EFC48156.1"/>
    <property type="molecule type" value="Genomic_DNA"/>
</dbReference>
<keyword evidence="1" id="KW-1133">Transmembrane helix</keyword>
<dbReference type="OrthoDB" id="10405890at2759"/>
<sequence>MTLFLNNDHKVLESTLRTIMAPSSSSINNNTMKQCTISLENRKGSYSSTRRNAYLIAMIIIILGWMMVLNVDEAAALVLRRVTKKNVTNRSDITYSYGGRIGTYDIFLKNVTDNSTVQVKLRKKQMAAQYRSTWCTVPYQNETEIDYRKEICIVDKLSKVFYVLWDGYNVIQVDTSSKVEPSLNSIASFKITIPGNLPEAFSGQLFAIVNEKFAMSCSKQNVSSTLYNYLSSNGQQYLIPNTTTMYYMSATDASNFILSDINYYFRIYNHPSGFGVYVVSEVFGLCIKRFEQYNQIDKLYEIGFAECDVTNEHQRFYWTGTSLVTASVSTKAYTLRFFSMMYGNSIGLVTFNTREASSLSLMLITEDNKKKNPFVTKTDVLNSSSIVEAYYNTRTVLDFDSTLQDDLISAVVPFTYSNASHSSLSIYLVISLFLVIVHLL</sequence>
<keyword evidence="3" id="KW-1185">Reference proteome</keyword>
<organism evidence="3">
    <name type="scientific">Naegleria gruberi</name>
    <name type="common">Amoeba</name>
    <dbReference type="NCBI Taxonomy" id="5762"/>
    <lineage>
        <taxon>Eukaryota</taxon>
        <taxon>Discoba</taxon>
        <taxon>Heterolobosea</taxon>
        <taxon>Tetramitia</taxon>
        <taxon>Eutetramitia</taxon>
        <taxon>Vahlkampfiidae</taxon>
        <taxon>Naegleria</taxon>
    </lineage>
</organism>
<gene>
    <name evidence="2" type="ORF">NAEGRDRAFT_63899</name>
</gene>
<dbReference type="KEGG" id="ngr:NAEGRDRAFT_63899"/>
<dbReference type="GeneID" id="8849605"/>
<reference evidence="2 3" key="1">
    <citation type="journal article" date="2010" name="Cell">
        <title>The genome of Naegleria gruberi illuminates early eukaryotic versatility.</title>
        <authorList>
            <person name="Fritz-Laylin L.K."/>
            <person name="Prochnik S.E."/>
            <person name="Ginger M.L."/>
            <person name="Dacks J.B."/>
            <person name="Carpenter M.L."/>
            <person name="Field M.C."/>
            <person name="Kuo A."/>
            <person name="Paredez A."/>
            <person name="Chapman J."/>
            <person name="Pham J."/>
            <person name="Shu S."/>
            <person name="Neupane R."/>
            <person name="Cipriano M."/>
            <person name="Mancuso J."/>
            <person name="Tu H."/>
            <person name="Salamov A."/>
            <person name="Lindquist E."/>
            <person name="Shapiro H."/>
            <person name="Lucas S."/>
            <person name="Grigoriev I.V."/>
            <person name="Cande W.Z."/>
            <person name="Fulton C."/>
            <person name="Rokhsar D.S."/>
            <person name="Dawson S.C."/>
        </authorList>
    </citation>
    <scope>NUCLEOTIDE SEQUENCE [LARGE SCALE GENOMIC DNA]</scope>
    <source>
        <strain evidence="2 3">NEG-M</strain>
    </source>
</reference>
<dbReference type="AlphaFoldDB" id="D2V4T3"/>
<proteinExistence type="predicted"/>
<keyword evidence="1" id="KW-0472">Membrane</keyword>